<evidence type="ECO:0000313" key="7">
    <source>
        <dbReference type="EMBL" id="KAI0498486.1"/>
    </source>
</evidence>
<dbReference type="PROSITE" id="PS50811">
    <property type="entry name" value="WRKY"/>
    <property type="match status" value="1"/>
</dbReference>
<keyword evidence="5" id="KW-0539">Nucleus</keyword>
<accession>A0A8T3APB8</accession>
<protein>
    <recommendedName>
        <fullName evidence="6">WRKY domain-containing protein</fullName>
    </recommendedName>
</protein>
<feature type="domain" description="WRKY" evidence="6">
    <location>
        <begin position="29"/>
        <end position="94"/>
    </location>
</feature>
<dbReference type="InterPro" id="IPR036576">
    <property type="entry name" value="WRKY_dom_sf"/>
</dbReference>
<keyword evidence="4" id="KW-0804">Transcription</keyword>
<evidence type="ECO:0000256" key="5">
    <source>
        <dbReference type="ARBA" id="ARBA00023242"/>
    </source>
</evidence>
<dbReference type="GO" id="GO:0005634">
    <property type="term" value="C:nucleus"/>
    <property type="evidence" value="ECO:0007669"/>
    <property type="project" value="UniProtKB-SubCell"/>
</dbReference>
<gene>
    <name evidence="7" type="ORF">KFK09_019374</name>
</gene>
<comment type="subcellular location">
    <subcellularLocation>
        <location evidence="1">Nucleus</location>
    </subcellularLocation>
</comment>
<dbReference type="AlphaFoldDB" id="A0A8T3APB8"/>
<evidence type="ECO:0000256" key="4">
    <source>
        <dbReference type="ARBA" id="ARBA00023163"/>
    </source>
</evidence>
<evidence type="ECO:0000256" key="2">
    <source>
        <dbReference type="ARBA" id="ARBA00023015"/>
    </source>
</evidence>
<dbReference type="SMR" id="A0A8T3APB8"/>
<evidence type="ECO:0000256" key="1">
    <source>
        <dbReference type="ARBA" id="ARBA00004123"/>
    </source>
</evidence>
<keyword evidence="3" id="KW-0238">DNA-binding</keyword>
<keyword evidence="2" id="KW-0805">Transcription regulation</keyword>
<dbReference type="InterPro" id="IPR044810">
    <property type="entry name" value="WRKY_plant"/>
</dbReference>
<proteinExistence type="predicted"/>
<comment type="caution">
    <text evidence="7">The sequence shown here is derived from an EMBL/GenBank/DDBJ whole genome shotgun (WGS) entry which is preliminary data.</text>
</comment>
<dbReference type="Pfam" id="PF03106">
    <property type="entry name" value="WRKY"/>
    <property type="match status" value="1"/>
</dbReference>
<dbReference type="EMBL" id="JAGYWB010000014">
    <property type="protein sequence ID" value="KAI0498486.1"/>
    <property type="molecule type" value="Genomic_DNA"/>
</dbReference>
<reference evidence="7" key="1">
    <citation type="journal article" date="2022" name="Front. Genet.">
        <title>Chromosome-Scale Assembly of the Dendrobium nobile Genome Provides Insights Into the Molecular Mechanism of the Biosynthesis of the Medicinal Active Ingredient of Dendrobium.</title>
        <authorList>
            <person name="Xu Q."/>
            <person name="Niu S.-C."/>
            <person name="Li K.-L."/>
            <person name="Zheng P.-J."/>
            <person name="Zhang X.-J."/>
            <person name="Jia Y."/>
            <person name="Liu Y."/>
            <person name="Niu Y.-X."/>
            <person name="Yu L.-H."/>
            <person name="Chen D.-F."/>
            <person name="Zhang G.-Q."/>
        </authorList>
    </citation>
    <scope>NUCLEOTIDE SEQUENCE</scope>
    <source>
        <tissue evidence="7">Leaf</tissue>
    </source>
</reference>
<dbReference type="SUPFAM" id="SSF118290">
    <property type="entry name" value="WRKY DNA-binding domain"/>
    <property type="match status" value="1"/>
</dbReference>
<evidence type="ECO:0000259" key="6">
    <source>
        <dbReference type="PROSITE" id="PS50811"/>
    </source>
</evidence>
<evidence type="ECO:0000313" key="8">
    <source>
        <dbReference type="Proteomes" id="UP000829196"/>
    </source>
</evidence>
<dbReference type="InterPro" id="IPR003657">
    <property type="entry name" value="WRKY_dom"/>
</dbReference>
<name>A0A8T3APB8_DENNO</name>
<dbReference type="SMART" id="SM00774">
    <property type="entry name" value="WRKY"/>
    <property type="match status" value="1"/>
</dbReference>
<sequence length="99" mass="11447">MESMASLETIIIDEEQVQEQNIALASSNSLVVIPEDDYKWNKYGQRYIKSLQKNRSYFRCVYNICKARKKVDWPPNEPNNLDISYEGDHNHGALAADHS</sequence>
<keyword evidence="8" id="KW-1185">Reference proteome</keyword>
<dbReference type="Proteomes" id="UP000829196">
    <property type="component" value="Unassembled WGS sequence"/>
</dbReference>
<dbReference type="GO" id="GO:0003700">
    <property type="term" value="F:DNA-binding transcription factor activity"/>
    <property type="evidence" value="ECO:0007669"/>
    <property type="project" value="InterPro"/>
</dbReference>
<organism evidence="7 8">
    <name type="scientific">Dendrobium nobile</name>
    <name type="common">Orchid</name>
    <dbReference type="NCBI Taxonomy" id="94219"/>
    <lineage>
        <taxon>Eukaryota</taxon>
        <taxon>Viridiplantae</taxon>
        <taxon>Streptophyta</taxon>
        <taxon>Embryophyta</taxon>
        <taxon>Tracheophyta</taxon>
        <taxon>Spermatophyta</taxon>
        <taxon>Magnoliopsida</taxon>
        <taxon>Liliopsida</taxon>
        <taxon>Asparagales</taxon>
        <taxon>Orchidaceae</taxon>
        <taxon>Epidendroideae</taxon>
        <taxon>Malaxideae</taxon>
        <taxon>Dendrobiinae</taxon>
        <taxon>Dendrobium</taxon>
    </lineage>
</organism>
<dbReference type="OrthoDB" id="2020099at2759"/>
<dbReference type="Gene3D" id="2.20.25.80">
    <property type="entry name" value="WRKY domain"/>
    <property type="match status" value="1"/>
</dbReference>
<dbReference type="GO" id="GO:0043565">
    <property type="term" value="F:sequence-specific DNA binding"/>
    <property type="evidence" value="ECO:0007669"/>
    <property type="project" value="InterPro"/>
</dbReference>
<evidence type="ECO:0000256" key="3">
    <source>
        <dbReference type="ARBA" id="ARBA00023125"/>
    </source>
</evidence>
<dbReference type="PANTHER" id="PTHR31221">
    <property type="entry name" value="WRKY TRANSCRIPTION FACTOR PROTEIN 1-RELATED"/>
    <property type="match status" value="1"/>
</dbReference>
<dbReference type="PANTHER" id="PTHR31221:SF261">
    <property type="entry name" value="OS03G0657400 PROTEIN"/>
    <property type="match status" value="1"/>
</dbReference>